<dbReference type="Pfam" id="PF11882">
    <property type="entry name" value="DUF3402"/>
    <property type="match status" value="2"/>
</dbReference>
<dbReference type="STRING" id="105984.A0A427XPW2"/>
<dbReference type="Pfam" id="PF07923">
    <property type="entry name" value="N1221"/>
    <property type="match status" value="1"/>
</dbReference>
<dbReference type="Proteomes" id="UP000279236">
    <property type="component" value="Unassembled WGS sequence"/>
</dbReference>
<reference evidence="4 5" key="1">
    <citation type="submission" date="2018-11" db="EMBL/GenBank/DDBJ databases">
        <title>Genome sequence of Apiotrichum porosum DSM 27194.</title>
        <authorList>
            <person name="Aliyu H."/>
            <person name="Gorte O."/>
            <person name="Ochsenreither K."/>
        </authorList>
    </citation>
    <scope>NUCLEOTIDE SEQUENCE [LARGE SCALE GENOMIC DNA]</scope>
    <source>
        <strain evidence="4 5">DSM 27194</strain>
    </source>
</reference>
<feature type="compositionally biased region" description="Low complexity" evidence="1">
    <location>
        <begin position="909"/>
        <end position="920"/>
    </location>
</feature>
<dbReference type="PANTHER" id="PTHR13239:SF4">
    <property type="entry name" value="AT25231P"/>
    <property type="match status" value="1"/>
</dbReference>
<keyword evidence="5" id="KW-1185">Reference proteome</keyword>
<feature type="domain" description="Far11/STRP N-terminal" evidence="2">
    <location>
        <begin position="5"/>
        <end position="298"/>
    </location>
</feature>
<comment type="caution">
    <text evidence="4">The sequence shown here is derived from an EMBL/GenBank/DDBJ whole genome shotgun (WGS) entry which is preliminary data.</text>
</comment>
<dbReference type="EMBL" id="RSCE01000007">
    <property type="protein sequence ID" value="RSH80879.1"/>
    <property type="molecule type" value="Genomic_DNA"/>
</dbReference>
<feature type="region of interest" description="Disordered" evidence="1">
    <location>
        <begin position="303"/>
        <end position="357"/>
    </location>
</feature>
<protein>
    <submittedName>
        <fullName evidence="4">Factor arrest protein 11</fullName>
    </submittedName>
</protein>
<dbReference type="InterPro" id="IPR021819">
    <property type="entry name" value="Far11/STRP_C"/>
</dbReference>
<evidence type="ECO:0000259" key="3">
    <source>
        <dbReference type="SMART" id="SM01293"/>
    </source>
</evidence>
<proteinExistence type="predicted"/>
<dbReference type="InterPro" id="IPR012486">
    <property type="entry name" value="Far11/STRP_N"/>
</dbReference>
<evidence type="ECO:0000313" key="5">
    <source>
        <dbReference type="Proteomes" id="UP000279236"/>
    </source>
</evidence>
<evidence type="ECO:0000259" key="2">
    <source>
        <dbReference type="SMART" id="SM01292"/>
    </source>
</evidence>
<feature type="region of interest" description="Disordered" evidence="1">
    <location>
        <begin position="857"/>
        <end position="1020"/>
    </location>
</feature>
<dbReference type="OrthoDB" id="18234at2759"/>
<accession>A0A427XPW2</accession>
<feature type="compositionally biased region" description="Acidic residues" evidence="1">
    <location>
        <begin position="862"/>
        <end position="872"/>
    </location>
</feature>
<feature type="region of interest" description="Disordered" evidence="1">
    <location>
        <begin position="614"/>
        <end position="635"/>
    </location>
</feature>
<dbReference type="AlphaFoldDB" id="A0A427XPW2"/>
<sequence length="1035" mass="116567">MAKQKTQLFAFRYDDTDTIMNELDEFYPYIEIGHVAQNASRFAGSFDGEWTSASLAKRRAYVETQLEYIESPVNETRRAAQGRLLYLLQGSFAETTSPEMQLHWIIENAKLMRSVDGVSTLVYGLRDAARRYDAADVPDKQPAMRERSGSSNLVPVDPYDVQSAELMDVLAMLYFMVEVFKDDETFGDELMAMDPPLPLMLVGMVAGLKDRMVPKGYPVKKVLLLLWKTLLACLGGMREAAKAKALSRELTGLGPEKKDFTKASPMDIATWRRDTSTKYPTFAPPPSVADGVPIATETLAESIRPLPARPNYHSTEIPESSSSSLGMGSMPQPGTPAPTPPQSPQQKPKKLQFQTDPTRPFVFPYSQTTQGPPASLVPYAIAEADKLYHSHVFVSLGLYQLWQAREDCMREERGLGQSGLIGFSNLHLDDDEDEAAEEALRRDWQYEDEERLAHEKGDKEGVKLAHEKRAAARRLYRVEVIYNTVIVLLKLLLATVTGTANQAHLAQPLGSPTQDMPPIQDNPPPTKEEIDIARHREITSKAVSAIILLLLKWFKASHVLKFHHLTSLLLDSNCLVLVLKIFGLQEISAMVQTKNEMPDCSFFRYIHLHASKGGPRPEDEMLNNNQPQQPTMGKEDGEEVELINEYSWRNFFSAINLVKILQKITKHRTHRILLMCQYKSSAILKRVLRVNQPMLQLQVLKLVKSQMPYCGRKWRSTNMKIITSIYLNCRPELRNDWLVGVEADLEAEDAMVGKPQELALRALIGFYNKRHYAAHLVPTMLEETQHRRTESGNVAVFDEGPAGFANSRRRSRISSISSESDLFPLSRAEQLPYNPDGMIEFWMHEYEDVLREVFGDGTRPEQDEDEDWDGDEDVRPITAPGPAERDDAAWTRLGELMRARGGPDDDTISDISDSESVVTVGELGEDSRLDAEEEGRSMFAAMRQRRKSQGENTWEHMSPTTLKLLPRSPSDRRRSSSGGSPLRPVMGLGPLSEGLGDVFEDDSELPGPMPINPETRDEMERDYGAVDEVEYAYGE</sequence>
<dbReference type="GeneID" id="39592849"/>
<name>A0A427XPW2_9TREE</name>
<feature type="compositionally biased region" description="Basic and acidic residues" evidence="1">
    <location>
        <begin position="925"/>
        <end position="936"/>
    </location>
</feature>
<evidence type="ECO:0000313" key="4">
    <source>
        <dbReference type="EMBL" id="RSH80879.1"/>
    </source>
</evidence>
<gene>
    <name evidence="4" type="primary">FAR11</name>
    <name evidence="4" type="ORF">EHS24_008306</name>
</gene>
<dbReference type="InterPro" id="IPR040185">
    <property type="entry name" value="Far11/STRP"/>
</dbReference>
<dbReference type="GO" id="GO:0007010">
    <property type="term" value="P:cytoskeleton organization"/>
    <property type="evidence" value="ECO:0007669"/>
    <property type="project" value="TreeGrafter"/>
</dbReference>
<feature type="domain" description="Far11/STRP C-terminal" evidence="3">
    <location>
        <begin position="378"/>
        <end position="846"/>
    </location>
</feature>
<dbReference type="GO" id="GO:0005829">
    <property type="term" value="C:cytosol"/>
    <property type="evidence" value="ECO:0007669"/>
    <property type="project" value="TreeGrafter"/>
</dbReference>
<dbReference type="SMART" id="SM01292">
    <property type="entry name" value="N1221"/>
    <property type="match status" value="1"/>
</dbReference>
<dbReference type="RefSeq" id="XP_028475598.1">
    <property type="nucleotide sequence ID" value="XM_028623624.1"/>
</dbReference>
<dbReference type="PANTHER" id="PTHR13239">
    <property type="entry name" value="PROTEIN REQUIRED FOR HYPHAL ANASTOMOSIS HAM-2"/>
    <property type="match status" value="1"/>
</dbReference>
<dbReference type="SMART" id="SM01293">
    <property type="entry name" value="DUF3402"/>
    <property type="match status" value="1"/>
</dbReference>
<feature type="compositionally biased region" description="Polar residues" evidence="1">
    <location>
        <begin position="622"/>
        <end position="631"/>
    </location>
</feature>
<evidence type="ECO:0000256" key="1">
    <source>
        <dbReference type="SAM" id="MobiDB-lite"/>
    </source>
</evidence>
<feature type="compositionally biased region" description="Pro residues" evidence="1">
    <location>
        <begin position="333"/>
        <end position="343"/>
    </location>
</feature>
<organism evidence="4 5">
    <name type="scientific">Apiotrichum porosum</name>
    <dbReference type="NCBI Taxonomy" id="105984"/>
    <lineage>
        <taxon>Eukaryota</taxon>
        <taxon>Fungi</taxon>
        <taxon>Dikarya</taxon>
        <taxon>Basidiomycota</taxon>
        <taxon>Agaricomycotina</taxon>
        <taxon>Tremellomycetes</taxon>
        <taxon>Trichosporonales</taxon>
        <taxon>Trichosporonaceae</taxon>
        <taxon>Apiotrichum</taxon>
    </lineage>
</organism>
<feature type="compositionally biased region" description="Low complexity" evidence="1">
    <location>
        <begin position="320"/>
        <end position="332"/>
    </location>
</feature>
<feature type="compositionally biased region" description="Basic and acidic residues" evidence="1">
    <location>
        <begin position="883"/>
        <end position="903"/>
    </location>
</feature>